<proteinExistence type="predicted"/>
<gene>
    <name evidence="3" type="ORF">J0I24_09480</name>
</gene>
<evidence type="ECO:0000259" key="1">
    <source>
        <dbReference type="Pfam" id="PF13280"/>
    </source>
</evidence>
<accession>A0A8I1MVH4</accession>
<dbReference type="AlphaFoldDB" id="A0A8I1MVH4"/>
<organism evidence="3 4">
    <name type="scientific">Thiomonas arsenitoxydans (strain DSM 22701 / CIP 110005 / 3As)</name>
    <dbReference type="NCBI Taxonomy" id="426114"/>
    <lineage>
        <taxon>Bacteria</taxon>
        <taxon>Pseudomonadati</taxon>
        <taxon>Pseudomonadota</taxon>
        <taxon>Betaproteobacteria</taxon>
        <taxon>Burkholderiales</taxon>
        <taxon>Thiomonas</taxon>
    </lineage>
</organism>
<evidence type="ECO:0000313" key="3">
    <source>
        <dbReference type="EMBL" id="MBN8744525.1"/>
    </source>
</evidence>
<dbReference type="RefSeq" id="WP_276730453.1">
    <property type="nucleotide sequence ID" value="NZ_JAFKMR010000018.1"/>
</dbReference>
<dbReference type="Pfam" id="PF25583">
    <property type="entry name" value="WCX"/>
    <property type="match status" value="1"/>
</dbReference>
<dbReference type="Proteomes" id="UP000664800">
    <property type="component" value="Unassembled WGS sequence"/>
</dbReference>
<dbReference type="InterPro" id="IPR051534">
    <property type="entry name" value="CBASS_pafABC_assoc_protein"/>
</dbReference>
<feature type="domain" description="WCX" evidence="2">
    <location>
        <begin position="254"/>
        <end position="330"/>
    </location>
</feature>
<dbReference type="PANTHER" id="PTHR34580">
    <property type="match status" value="1"/>
</dbReference>
<comment type="caution">
    <text evidence="3">The sequence shown here is derived from an EMBL/GenBank/DDBJ whole genome shotgun (WGS) entry which is preliminary data.</text>
</comment>
<protein>
    <submittedName>
        <fullName evidence="3">WYL domain-containing protein</fullName>
    </submittedName>
</protein>
<dbReference type="InterPro" id="IPR026881">
    <property type="entry name" value="WYL_dom"/>
</dbReference>
<dbReference type="PROSITE" id="PS52050">
    <property type="entry name" value="WYL"/>
    <property type="match status" value="1"/>
</dbReference>
<feature type="domain" description="WYL" evidence="1">
    <location>
        <begin position="157"/>
        <end position="225"/>
    </location>
</feature>
<sequence>MPKANANQTLARQWELLKLLPSRQPGITASELTGRLAKLGYATSKRTIERDLNDLVGLFGFACNDKGNPYGWYWMPGRSLDLPGLSLSDALSLRVVEDALRPLLPAAMLQVIEPRLQLARNKLAALAPDNTSARWADKVRTVPAALPLLPPQLVEGVLDRVQDALLREVTMAVQYLRAGGSEPKSLTLHPLALVQRGPVSYLVASAFDYPDVRLYALHRLRQVEVLEAPVHPPPGFDLEAYMASGALQFGSGKPLKLRLRLTESLAALLQETPMTLDQTLSTARGGVRTLRATVPDTWQLHWWLLSHADEVVVQAPKALRDALAVRIASAADLYGV</sequence>
<dbReference type="InterPro" id="IPR057727">
    <property type="entry name" value="WCX_dom"/>
</dbReference>
<dbReference type="PANTHER" id="PTHR34580:SF1">
    <property type="entry name" value="PROTEIN PAFC"/>
    <property type="match status" value="1"/>
</dbReference>
<reference evidence="3" key="1">
    <citation type="submission" date="2021-02" db="EMBL/GenBank/DDBJ databases">
        <title>Thiocyanate and organic carbon inputs drive convergent selection for specific autotrophic Afipia and Thiobacillus strains within complex microbiomes.</title>
        <authorList>
            <person name="Huddy R.J."/>
            <person name="Sachdeva R."/>
            <person name="Kadzinga F."/>
            <person name="Kantor R.S."/>
            <person name="Harrison S.T.L."/>
            <person name="Banfield J.F."/>
        </authorList>
    </citation>
    <scope>NUCLEOTIDE SEQUENCE</scope>
    <source>
        <strain evidence="3">SCN18_13_7_16_R3_B_64_19</strain>
    </source>
</reference>
<evidence type="ECO:0000313" key="4">
    <source>
        <dbReference type="Proteomes" id="UP000664800"/>
    </source>
</evidence>
<evidence type="ECO:0000259" key="2">
    <source>
        <dbReference type="Pfam" id="PF25583"/>
    </source>
</evidence>
<name>A0A8I1MVH4_THIA3</name>
<dbReference type="Pfam" id="PF13280">
    <property type="entry name" value="WYL"/>
    <property type="match status" value="1"/>
</dbReference>
<dbReference type="EMBL" id="JAFKMR010000018">
    <property type="protein sequence ID" value="MBN8744525.1"/>
    <property type="molecule type" value="Genomic_DNA"/>
</dbReference>